<dbReference type="EMBL" id="CP037920">
    <property type="protein sequence ID" value="QDT96834.1"/>
    <property type="molecule type" value="Genomic_DNA"/>
</dbReference>
<evidence type="ECO:0000256" key="4">
    <source>
        <dbReference type="ARBA" id="ARBA00022729"/>
    </source>
</evidence>
<dbReference type="GO" id="GO:0004065">
    <property type="term" value="F:arylsulfatase activity"/>
    <property type="evidence" value="ECO:0007669"/>
    <property type="project" value="UniProtKB-EC"/>
</dbReference>
<organism evidence="8 9">
    <name type="scientific">Gimesia aquarii</name>
    <dbReference type="NCBI Taxonomy" id="2527964"/>
    <lineage>
        <taxon>Bacteria</taxon>
        <taxon>Pseudomonadati</taxon>
        <taxon>Planctomycetota</taxon>
        <taxon>Planctomycetia</taxon>
        <taxon>Planctomycetales</taxon>
        <taxon>Planctomycetaceae</taxon>
        <taxon>Gimesia</taxon>
    </lineage>
</organism>
<proteinExistence type="inferred from homology"/>
<comment type="cofactor">
    <cofactor evidence="1">
        <name>Ca(2+)</name>
        <dbReference type="ChEBI" id="CHEBI:29108"/>
    </cofactor>
</comment>
<feature type="domain" description="Sulfatase N-terminal" evidence="7">
    <location>
        <begin position="70"/>
        <end position="428"/>
    </location>
</feature>
<dbReference type="InterPro" id="IPR024607">
    <property type="entry name" value="Sulfatase_CS"/>
</dbReference>
<gene>
    <name evidence="8" type="primary">atsA_27</name>
    <name evidence="8" type="ORF">V144x_22920</name>
</gene>
<dbReference type="InterPro" id="IPR000917">
    <property type="entry name" value="Sulfatase_N"/>
</dbReference>
<evidence type="ECO:0000313" key="8">
    <source>
        <dbReference type="EMBL" id="QDT96834.1"/>
    </source>
</evidence>
<dbReference type="AlphaFoldDB" id="A0A517VV05"/>
<keyword evidence="6" id="KW-0106">Calcium</keyword>
<evidence type="ECO:0000256" key="3">
    <source>
        <dbReference type="ARBA" id="ARBA00022723"/>
    </source>
</evidence>
<keyword evidence="4" id="KW-0732">Signal</keyword>
<evidence type="ECO:0000256" key="1">
    <source>
        <dbReference type="ARBA" id="ARBA00001913"/>
    </source>
</evidence>
<evidence type="ECO:0000256" key="5">
    <source>
        <dbReference type="ARBA" id="ARBA00022801"/>
    </source>
</evidence>
<dbReference type="InterPro" id="IPR017850">
    <property type="entry name" value="Alkaline_phosphatase_core_sf"/>
</dbReference>
<reference evidence="8 9" key="1">
    <citation type="submission" date="2019-03" db="EMBL/GenBank/DDBJ databases">
        <title>Deep-cultivation of Planctomycetes and their phenomic and genomic characterization uncovers novel biology.</title>
        <authorList>
            <person name="Wiegand S."/>
            <person name="Jogler M."/>
            <person name="Boedeker C."/>
            <person name="Pinto D."/>
            <person name="Vollmers J."/>
            <person name="Rivas-Marin E."/>
            <person name="Kohn T."/>
            <person name="Peeters S.H."/>
            <person name="Heuer A."/>
            <person name="Rast P."/>
            <person name="Oberbeckmann S."/>
            <person name="Bunk B."/>
            <person name="Jeske O."/>
            <person name="Meyerdierks A."/>
            <person name="Storesund J.E."/>
            <person name="Kallscheuer N."/>
            <person name="Luecker S."/>
            <person name="Lage O.M."/>
            <person name="Pohl T."/>
            <person name="Merkel B.J."/>
            <person name="Hornburger P."/>
            <person name="Mueller R.-W."/>
            <person name="Bruemmer F."/>
            <person name="Labrenz M."/>
            <person name="Spormann A.M."/>
            <person name="Op den Camp H."/>
            <person name="Overmann J."/>
            <person name="Amann R."/>
            <person name="Jetten M.S.M."/>
            <person name="Mascher T."/>
            <person name="Medema M.H."/>
            <person name="Devos D.P."/>
            <person name="Kaster A.-K."/>
            <person name="Ovreas L."/>
            <person name="Rohde M."/>
            <person name="Galperin M.Y."/>
            <person name="Jogler C."/>
        </authorList>
    </citation>
    <scope>NUCLEOTIDE SEQUENCE [LARGE SCALE GENOMIC DNA]</scope>
    <source>
        <strain evidence="8 9">V144</strain>
    </source>
</reference>
<dbReference type="Gene3D" id="3.40.720.10">
    <property type="entry name" value="Alkaline Phosphatase, subunit A"/>
    <property type="match status" value="1"/>
</dbReference>
<dbReference type="PANTHER" id="PTHR42693:SF42">
    <property type="entry name" value="ARYLSULFATASE G"/>
    <property type="match status" value="1"/>
</dbReference>
<protein>
    <submittedName>
        <fullName evidence="8">Arylsulfatase</fullName>
        <ecNumber evidence="8">3.1.6.1</ecNumber>
    </submittedName>
</protein>
<evidence type="ECO:0000256" key="6">
    <source>
        <dbReference type="ARBA" id="ARBA00022837"/>
    </source>
</evidence>
<comment type="similarity">
    <text evidence="2">Belongs to the sulfatase family.</text>
</comment>
<evidence type="ECO:0000259" key="7">
    <source>
        <dbReference type="Pfam" id="PF00884"/>
    </source>
</evidence>
<dbReference type="CDD" id="cd16144">
    <property type="entry name" value="ARS_like"/>
    <property type="match status" value="1"/>
</dbReference>
<dbReference type="SUPFAM" id="SSF53649">
    <property type="entry name" value="Alkaline phosphatase-like"/>
    <property type="match status" value="1"/>
</dbReference>
<sequence length="552" mass="61338">MGLVCYSQNEANHTGFSSVAISVLLIKEVHHIMSLLFLRSLRLVAVSCLTLFFLSMSTVNATIQAEKQQPNIVVFLVDDMGVMDTSVPFLTDAKGKPKRYPLNDFYVTPSMERLAKQGIRFNNFYAMSVCSPTRISIMTGQNAARHHATNWINPSKNNRGPQGPPEWNWEGLKKNDITLARLLQKKGYHTIHVGKGHFGARDFPGANPSNLGFDVNIAGASFGAPGSYYGTKNYGLGTKRAHHAVPHLDKYHGTETFLTEALTLETKTALADVVKTNKPFFLYMAHYAVHAPFDSDPRFADHYKKSGKPARAQAFATLIEGMDKSLGDILDQLDALGVSENTLIFFLGDNGSDAPLGHQHAVACAAPLRGKKGAHYEGGMRVPFIAAWAKPNPDNANQKRLPIPADIIQTQTAAVQDLFPTILKFTGVDVPDNHIVDGVQLDTLLTGKPDTSREEIFLMHYPHSPHRSNYFTSYRNGDWKVIYHYVPSKDSEGSHYQLYQLAEDPFEQHNLATAKPKQLRKMMQELIASMEEHQALYPVEKASTKPLKPKLP</sequence>
<dbReference type="Proteomes" id="UP000318704">
    <property type="component" value="Chromosome"/>
</dbReference>
<dbReference type="KEGG" id="gaw:V144x_22920"/>
<name>A0A517VV05_9PLAN</name>
<dbReference type="GO" id="GO:0046872">
    <property type="term" value="F:metal ion binding"/>
    <property type="evidence" value="ECO:0007669"/>
    <property type="project" value="UniProtKB-KW"/>
</dbReference>
<keyword evidence="5 8" id="KW-0378">Hydrolase</keyword>
<evidence type="ECO:0000313" key="9">
    <source>
        <dbReference type="Proteomes" id="UP000318704"/>
    </source>
</evidence>
<accession>A0A517VV05</accession>
<dbReference type="PROSITE" id="PS00523">
    <property type="entry name" value="SULFATASE_1"/>
    <property type="match status" value="1"/>
</dbReference>
<dbReference type="Pfam" id="PF00884">
    <property type="entry name" value="Sulfatase"/>
    <property type="match status" value="1"/>
</dbReference>
<dbReference type="InterPro" id="IPR050738">
    <property type="entry name" value="Sulfatase"/>
</dbReference>
<dbReference type="EC" id="3.1.6.1" evidence="8"/>
<dbReference type="PANTHER" id="PTHR42693">
    <property type="entry name" value="ARYLSULFATASE FAMILY MEMBER"/>
    <property type="match status" value="1"/>
</dbReference>
<evidence type="ECO:0000256" key="2">
    <source>
        <dbReference type="ARBA" id="ARBA00008779"/>
    </source>
</evidence>
<keyword evidence="3" id="KW-0479">Metal-binding</keyword>
<dbReference type="Gene3D" id="3.30.1120.10">
    <property type="match status" value="1"/>
</dbReference>